<feature type="transmembrane region" description="Helical" evidence="14">
    <location>
        <begin position="364"/>
        <end position="385"/>
    </location>
</feature>
<evidence type="ECO:0000313" key="16">
    <source>
        <dbReference type="Ensembl" id="ENSAMXP00000032092.1"/>
    </source>
</evidence>
<comment type="catalytic activity">
    <reaction evidence="1">
        <text>D-fructose(out) = D-fructose(in)</text>
        <dbReference type="Rhea" id="RHEA:60372"/>
        <dbReference type="ChEBI" id="CHEBI:37721"/>
    </reaction>
</comment>
<organism evidence="16 17">
    <name type="scientific">Astyanax mexicanus</name>
    <name type="common">Blind cave fish</name>
    <name type="synonym">Astyanax fasciatus mexicanus</name>
    <dbReference type="NCBI Taxonomy" id="7994"/>
    <lineage>
        <taxon>Eukaryota</taxon>
        <taxon>Metazoa</taxon>
        <taxon>Chordata</taxon>
        <taxon>Craniata</taxon>
        <taxon>Vertebrata</taxon>
        <taxon>Euteleostomi</taxon>
        <taxon>Actinopterygii</taxon>
        <taxon>Neopterygii</taxon>
        <taxon>Teleostei</taxon>
        <taxon>Ostariophysi</taxon>
        <taxon>Characiformes</taxon>
        <taxon>Characoidei</taxon>
        <taxon>Acestrorhamphidae</taxon>
        <taxon>Acestrorhamphinae</taxon>
        <taxon>Astyanax</taxon>
    </lineage>
</organism>
<keyword evidence="9 14" id="KW-0812">Transmembrane</keyword>
<evidence type="ECO:0000256" key="12">
    <source>
        <dbReference type="ARBA" id="ARBA00029961"/>
    </source>
</evidence>
<dbReference type="PROSITE" id="PS00217">
    <property type="entry name" value="SUGAR_TRANSPORT_2"/>
    <property type="match status" value="1"/>
</dbReference>
<dbReference type="InterPro" id="IPR005829">
    <property type="entry name" value="Sugar_transporter_CS"/>
</dbReference>
<feature type="transmembrane region" description="Helical" evidence="14">
    <location>
        <begin position="12"/>
        <end position="35"/>
    </location>
</feature>
<dbReference type="PANTHER" id="PTHR23503:SF130">
    <property type="entry name" value="SOLUTE CARRIER FAMILY 2 (FACILITATED GLUCOSE TRANSPORTER), MEMBER 9-LIKE 1"/>
    <property type="match status" value="1"/>
</dbReference>
<dbReference type="GO" id="GO:0005353">
    <property type="term" value="F:fructose transmembrane transporter activity"/>
    <property type="evidence" value="ECO:0007669"/>
    <property type="project" value="UniProtKB-ARBA"/>
</dbReference>
<keyword evidence="11 14" id="KW-0472">Membrane</keyword>
<evidence type="ECO:0000313" key="17">
    <source>
        <dbReference type="Proteomes" id="UP000018467"/>
    </source>
</evidence>
<evidence type="ECO:0000256" key="14">
    <source>
        <dbReference type="SAM" id="Phobius"/>
    </source>
</evidence>
<dbReference type="GO" id="GO:1990539">
    <property type="term" value="P:fructose import across plasma membrane"/>
    <property type="evidence" value="ECO:0007669"/>
    <property type="project" value="UniProtKB-ARBA"/>
</dbReference>
<comment type="similarity">
    <text evidence="4">Belongs to the major facilitator superfamily. Sugar transporter (TC 2.A.1.1) family. Glucose transporter subfamily.</text>
</comment>
<dbReference type="InParanoid" id="A0A3B1IQ50"/>
<evidence type="ECO:0000256" key="1">
    <source>
        <dbReference type="ARBA" id="ARBA00000590"/>
    </source>
</evidence>
<dbReference type="PROSITE" id="PS50850">
    <property type="entry name" value="MFS"/>
    <property type="match status" value="1"/>
</dbReference>
<feature type="transmembrane region" description="Helical" evidence="14">
    <location>
        <begin position="312"/>
        <end position="332"/>
    </location>
</feature>
<dbReference type="SUPFAM" id="SSF103473">
    <property type="entry name" value="MFS general substrate transporter"/>
    <property type="match status" value="1"/>
</dbReference>
<feature type="transmembrane region" description="Helical" evidence="14">
    <location>
        <begin position="125"/>
        <end position="147"/>
    </location>
</feature>
<evidence type="ECO:0000256" key="8">
    <source>
        <dbReference type="ARBA" id="ARBA00022597"/>
    </source>
</evidence>
<dbReference type="GO" id="GO:0046323">
    <property type="term" value="P:D-glucose import"/>
    <property type="evidence" value="ECO:0007669"/>
    <property type="project" value="TreeGrafter"/>
</dbReference>
<evidence type="ECO:0000256" key="2">
    <source>
        <dbReference type="ARBA" id="ARBA00004135"/>
    </source>
</evidence>
<feature type="transmembrane region" description="Helical" evidence="14">
    <location>
        <begin position="406"/>
        <end position="430"/>
    </location>
</feature>
<evidence type="ECO:0000256" key="6">
    <source>
        <dbReference type="ARBA" id="ARBA00022448"/>
    </source>
</evidence>
<evidence type="ECO:0000256" key="7">
    <source>
        <dbReference type="ARBA" id="ARBA00022475"/>
    </source>
</evidence>
<keyword evidence="10 14" id="KW-1133">Transmembrane helix</keyword>
<evidence type="ECO:0000256" key="3">
    <source>
        <dbReference type="ARBA" id="ARBA00004651"/>
    </source>
</evidence>
<feature type="transmembrane region" description="Helical" evidence="14">
    <location>
        <begin position="274"/>
        <end position="300"/>
    </location>
</feature>
<evidence type="ECO:0000256" key="4">
    <source>
        <dbReference type="ARBA" id="ARBA00007004"/>
    </source>
</evidence>
<dbReference type="InterPro" id="IPR020846">
    <property type="entry name" value="MFS_dom"/>
</dbReference>
<keyword evidence="8" id="KW-0762">Sugar transport</keyword>
<evidence type="ECO:0000256" key="13">
    <source>
        <dbReference type="ARBA" id="ARBA00031099"/>
    </source>
</evidence>
<feature type="transmembrane region" description="Helical" evidence="14">
    <location>
        <begin position="65"/>
        <end position="88"/>
    </location>
</feature>
<sequence>MDNLLKQLVQGKALLFIIVLGLGGNFQVGCHNTLISSPSPFIKRFINSSWSQRYGEAPGENTVTFIWSAVVSIFALGGLLGSISVRWFSNQLGRKKAMIWNNAINVVALGTMVASKSANSFEMILLSRFFFGFTSGLGGSLHILYLGESSPKKIRGMVTLTVATFKAVGKMTGQIAGLSEILGREDWWNILLGVPAFFSIIQMVTLPFFPEAPRYLLIEKGNTEQCKKALQCLWGPGDYKLEIEEMLVEQAAQKGERSKTLLELLRDQSVRWQLLTMFVLNAAIQFGGVPAISVFSFSIFEEAGISIDKIRYVTLGLGVSEILTNFTCGMLIDRVGRKVLIWGGFGCMAIFLALITLTLEIKDYAVWIPYSTIALIFLFMIFYGGGPAGVVSSIYHEIFIQSYRSAAFIFIGILMWGGFAVLGFMFPFLLAALKSFSFLFFSSVCVAISLYIYFILPETKGKTPLEISEDFRNIRLCGSSADNKCLETRL</sequence>
<comment type="subcellular location">
    <subcellularLocation>
        <location evidence="2">Cell membrane</location>
        <location evidence="2">Sarcolemma</location>
    </subcellularLocation>
    <subcellularLocation>
        <location evidence="3">Cell membrane</location>
        <topology evidence="3">Multi-pass membrane protein</topology>
    </subcellularLocation>
</comment>
<protein>
    <recommendedName>
        <fullName evidence="5">Solute carrier family 2, facilitated glucose transporter member 5</fullName>
    </recommendedName>
    <alternativeName>
        <fullName evidence="13">Fructose transporter</fullName>
    </alternativeName>
    <alternativeName>
        <fullName evidence="12">Glucose transporter type 5, small intestine</fullName>
    </alternativeName>
</protein>
<keyword evidence="17" id="KW-1185">Reference proteome</keyword>
<dbReference type="GeneTree" id="ENSGT00940000166173"/>
<dbReference type="InterPro" id="IPR036259">
    <property type="entry name" value="MFS_trans_sf"/>
</dbReference>
<evidence type="ECO:0000256" key="5">
    <source>
        <dbReference type="ARBA" id="ARBA00015973"/>
    </source>
</evidence>
<reference evidence="17" key="2">
    <citation type="journal article" date="2014" name="Nat. Commun.">
        <title>The cavefish genome reveals candidate genes for eye loss.</title>
        <authorList>
            <person name="McGaugh S.E."/>
            <person name="Gross J.B."/>
            <person name="Aken B."/>
            <person name="Blin M."/>
            <person name="Borowsky R."/>
            <person name="Chalopin D."/>
            <person name="Hinaux H."/>
            <person name="Jeffery W.R."/>
            <person name="Keene A."/>
            <person name="Ma L."/>
            <person name="Minx P."/>
            <person name="Murphy D."/>
            <person name="O'Quin K.E."/>
            <person name="Retaux S."/>
            <person name="Rohner N."/>
            <person name="Searle S.M."/>
            <person name="Stahl B.A."/>
            <person name="Tabin C."/>
            <person name="Volff J.N."/>
            <person name="Yoshizawa M."/>
            <person name="Warren W.C."/>
        </authorList>
    </citation>
    <scope>NUCLEOTIDE SEQUENCE [LARGE SCALE GENOMIC DNA]</scope>
    <source>
        <strain evidence="17">female</strain>
    </source>
</reference>
<name>A0A3B1IQ50_ASTMX</name>
<dbReference type="InterPro" id="IPR005828">
    <property type="entry name" value="MFS_sugar_transport-like"/>
</dbReference>
<accession>A0A3B1IQ50</accession>
<dbReference type="GO" id="GO:0070837">
    <property type="term" value="P:dehydroascorbic acid transport"/>
    <property type="evidence" value="ECO:0007669"/>
    <property type="project" value="TreeGrafter"/>
</dbReference>
<feature type="domain" description="Major facilitator superfamily (MFS) profile" evidence="15">
    <location>
        <begin position="17"/>
        <end position="460"/>
    </location>
</feature>
<dbReference type="Gene3D" id="1.20.1250.20">
    <property type="entry name" value="MFS general substrate transporter like domains"/>
    <property type="match status" value="1"/>
</dbReference>
<dbReference type="FunFam" id="1.20.1250.20:FF:001511">
    <property type="entry name" value="Solute carrier family 2, facilitated glucose transporter member 5"/>
    <property type="match status" value="1"/>
</dbReference>
<feature type="transmembrane region" description="Helical" evidence="14">
    <location>
        <begin position="339"/>
        <end position="358"/>
    </location>
</feature>
<dbReference type="GO" id="GO:0042383">
    <property type="term" value="C:sarcolemma"/>
    <property type="evidence" value="ECO:0007669"/>
    <property type="project" value="UniProtKB-SubCell"/>
</dbReference>
<dbReference type="Ensembl" id="ENSAMXT00000053811.1">
    <property type="protein sequence ID" value="ENSAMXP00000032092.1"/>
    <property type="gene ID" value="ENSAMXG00000043633.1"/>
</dbReference>
<feature type="transmembrane region" description="Helical" evidence="14">
    <location>
        <begin position="436"/>
        <end position="456"/>
    </location>
</feature>
<dbReference type="GO" id="GO:0055056">
    <property type="term" value="F:D-glucose transmembrane transporter activity"/>
    <property type="evidence" value="ECO:0007669"/>
    <property type="project" value="TreeGrafter"/>
</dbReference>
<keyword evidence="6" id="KW-0813">Transport</keyword>
<dbReference type="PANTHER" id="PTHR23503">
    <property type="entry name" value="SOLUTE CARRIER FAMILY 2"/>
    <property type="match status" value="1"/>
</dbReference>
<proteinExistence type="inferred from homology"/>
<keyword evidence="7" id="KW-1003">Cell membrane</keyword>
<dbReference type="Pfam" id="PF00083">
    <property type="entry name" value="Sugar_tr"/>
    <property type="match status" value="1"/>
</dbReference>
<dbReference type="AlphaFoldDB" id="A0A3B1IQ50"/>
<evidence type="ECO:0000256" key="11">
    <source>
        <dbReference type="ARBA" id="ARBA00023136"/>
    </source>
</evidence>
<reference evidence="17" key="1">
    <citation type="submission" date="2013-03" db="EMBL/GenBank/DDBJ databases">
        <authorList>
            <person name="Jeffery W."/>
            <person name="Warren W."/>
            <person name="Wilson R.K."/>
        </authorList>
    </citation>
    <scope>NUCLEOTIDE SEQUENCE</scope>
    <source>
        <strain evidence="17">female</strain>
    </source>
</reference>
<dbReference type="Proteomes" id="UP000018467">
    <property type="component" value="Unassembled WGS sequence"/>
</dbReference>
<dbReference type="InterPro" id="IPR045263">
    <property type="entry name" value="GLUT"/>
</dbReference>
<dbReference type="Bgee" id="ENSAMXG00000043633">
    <property type="expression patterns" value="Expressed in head kidney and 5 other cell types or tissues"/>
</dbReference>
<evidence type="ECO:0000256" key="10">
    <source>
        <dbReference type="ARBA" id="ARBA00022989"/>
    </source>
</evidence>
<evidence type="ECO:0000259" key="15">
    <source>
        <dbReference type="PROSITE" id="PS50850"/>
    </source>
</evidence>
<evidence type="ECO:0000256" key="9">
    <source>
        <dbReference type="ARBA" id="ARBA00022692"/>
    </source>
</evidence>
<reference evidence="16" key="3">
    <citation type="submission" date="2025-08" db="UniProtKB">
        <authorList>
            <consortium name="Ensembl"/>
        </authorList>
    </citation>
    <scope>IDENTIFICATION</scope>
</reference>
<reference evidence="16" key="4">
    <citation type="submission" date="2025-09" db="UniProtKB">
        <authorList>
            <consortium name="Ensembl"/>
        </authorList>
    </citation>
    <scope>IDENTIFICATION</scope>
</reference>